<keyword evidence="2" id="KW-0238">DNA-binding</keyword>
<dbReference type="SUPFAM" id="SSF57701">
    <property type="entry name" value="Zn2/Cys6 DNA-binding domain"/>
    <property type="match status" value="1"/>
</dbReference>
<evidence type="ECO:0000256" key="2">
    <source>
        <dbReference type="ARBA" id="ARBA00023125"/>
    </source>
</evidence>
<dbReference type="GO" id="GO:0000981">
    <property type="term" value="F:DNA-binding transcription factor activity, RNA polymerase II-specific"/>
    <property type="evidence" value="ECO:0007669"/>
    <property type="project" value="InterPro"/>
</dbReference>
<dbReference type="OrthoDB" id="3621423at2759"/>
<dbReference type="GO" id="GO:0009893">
    <property type="term" value="P:positive regulation of metabolic process"/>
    <property type="evidence" value="ECO:0007669"/>
    <property type="project" value="UniProtKB-ARBA"/>
</dbReference>
<reference evidence="6 7" key="1">
    <citation type="submission" date="2018-02" db="EMBL/GenBank/DDBJ databases">
        <title>The genomes of Aspergillus section Nigri reveals drivers in fungal speciation.</title>
        <authorList>
            <consortium name="DOE Joint Genome Institute"/>
            <person name="Vesth T.C."/>
            <person name="Nybo J."/>
            <person name="Theobald S."/>
            <person name="Brandl J."/>
            <person name="Frisvad J.C."/>
            <person name="Nielsen K.F."/>
            <person name="Lyhne E.K."/>
            <person name="Kogle M.E."/>
            <person name="Kuo A."/>
            <person name="Riley R."/>
            <person name="Clum A."/>
            <person name="Nolan M."/>
            <person name="Lipzen A."/>
            <person name="Salamov A."/>
            <person name="Henrissat B."/>
            <person name="Wiebenga A."/>
            <person name="De vries R.P."/>
            <person name="Grigoriev I.V."/>
            <person name="Mortensen U.H."/>
            <person name="Andersen M.R."/>
            <person name="Baker S.E."/>
        </authorList>
    </citation>
    <scope>NUCLEOTIDE SEQUENCE [LARGE SCALE GENOMIC DNA]</scope>
    <source>
        <strain evidence="6 7">CBS 121057</strain>
    </source>
</reference>
<evidence type="ECO:0000259" key="5">
    <source>
        <dbReference type="PROSITE" id="PS50048"/>
    </source>
</evidence>
<dbReference type="PROSITE" id="PS50048">
    <property type="entry name" value="ZN2_CY6_FUNGAL_2"/>
    <property type="match status" value="1"/>
</dbReference>
<accession>A0A319DXI7</accession>
<dbReference type="PROSITE" id="PS00463">
    <property type="entry name" value="ZN2_CY6_FUNGAL_1"/>
    <property type="match status" value="1"/>
</dbReference>
<dbReference type="InterPro" id="IPR001138">
    <property type="entry name" value="Zn2Cys6_DnaBD"/>
</dbReference>
<organism evidence="6 7">
    <name type="scientific">Aspergillus sclerotiicarbonarius (strain CBS 121057 / IBT 28362)</name>
    <dbReference type="NCBI Taxonomy" id="1448318"/>
    <lineage>
        <taxon>Eukaryota</taxon>
        <taxon>Fungi</taxon>
        <taxon>Dikarya</taxon>
        <taxon>Ascomycota</taxon>
        <taxon>Pezizomycotina</taxon>
        <taxon>Eurotiomycetes</taxon>
        <taxon>Eurotiomycetidae</taxon>
        <taxon>Eurotiales</taxon>
        <taxon>Aspergillaceae</taxon>
        <taxon>Aspergillus</taxon>
        <taxon>Aspergillus subgen. Circumdati</taxon>
    </lineage>
</organism>
<name>A0A319DXI7_ASPSB</name>
<dbReference type="GO" id="GO:0003677">
    <property type="term" value="F:DNA binding"/>
    <property type="evidence" value="ECO:0007669"/>
    <property type="project" value="UniProtKB-KW"/>
</dbReference>
<evidence type="ECO:0000256" key="1">
    <source>
        <dbReference type="ARBA" id="ARBA00023015"/>
    </source>
</evidence>
<keyword evidence="1" id="KW-0805">Transcription regulation</keyword>
<evidence type="ECO:0000313" key="6">
    <source>
        <dbReference type="EMBL" id="PYI02467.1"/>
    </source>
</evidence>
<dbReference type="Gene3D" id="4.10.240.10">
    <property type="entry name" value="Zn(2)-C6 fungal-type DNA-binding domain"/>
    <property type="match status" value="1"/>
</dbReference>
<evidence type="ECO:0000256" key="3">
    <source>
        <dbReference type="ARBA" id="ARBA00023163"/>
    </source>
</evidence>
<dbReference type="Proteomes" id="UP000248423">
    <property type="component" value="Unassembled WGS sequence"/>
</dbReference>
<dbReference type="EMBL" id="KZ826394">
    <property type="protein sequence ID" value="PYI02467.1"/>
    <property type="molecule type" value="Genomic_DNA"/>
</dbReference>
<dbReference type="SMART" id="SM00066">
    <property type="entry name" value="GAL4"/>
    <property type="match status" value="1"/>
</dbReference>
<dbReference type="Pfam" id="PF00172">
    <property type="entry name" value="Zn_clus"/>
    <property type="match status" value="1"/>
</dbReference>
<dbReference type="VEuPathDB" id="FungiDB:BO78DRAFT_221626"/>
<gene>
    <name evidence="6" type="ORF">BO78DRAFT_221626</name>
</gene>
<sequence>MERKTAVACDQCHNHKLKCSPRSQGCARCNRLGIRCKSPDQKTGQKTHREGIPTVTSSINRTWSIEYSMRLTTPC</sequence>
<evidence type="ECO:0000313" key="7">
    <source>
        <dbReference type="Proteomes" id="UP000248423"/>
    </source>
</evidence>
<protein>
    <recommendedName>
        <fullName evidence="5">Zn(2)-C6 fungal-type domain-containing protein</fullName>
    </recommendedName>
</protein>
<dbReference type="GO" id="GO:0008270">
    <property type="term" value="F:zinc ion binding"/>
    <property type="evidence" value="ECO:0007669"/>
    <property type="project" value="InterPro"/>
</dbReference>
<evidence type="ECO:0000256" key="4">
    <source>
        <dbReference type="ARBA" id="ARBA00023242"/>
    </source>
</evidence>
<feature type="domain" description="Zn(2)-C6 fungal-type" evidence="5">
    <location>
        <begin position="8"/>
        <end position="36"/>
    </location>
</feature>
<dbReference type="InterPro" id="IPR036864">
    <property type="entry name" value="Zn2-C6_fun-type_DNA-bd_sf"/>
</dbReference>
<proteinExistence type="predicted"/>
<keyword evidence="4" id="KW-0539">Nucleus</keyword>
<keyword evidence="3" id="KW-0804">Transcription</keyword>
<keyword evidence="7" id="KW-1185">Reference proteome</keyword>
<dbReference type="AlphaFoldDB" id="A0A319DXI7"/>